<dbReference type="PANTHER" id="PTHR46333">
    <property type="entry name" value="CYTOKINESIS PROTEIN 3"/>
    <property type="match status" value="1"/>
</dbReference>
<dbReference type="AlphaFoldDB" id="A0A840PSH5"/>
<evidence type="ECO:0000259" key="1">
    <source>
        <dbReference type="SMART" id="SM00460"/>
    </source>
</evidence>
<dbReference type="RefSeq" id="WP_016837576.1">
    <property type="nucleotide sequence ID" value="NZ_AP018335.1"/>
</dbReference>
<dbReference type="Gene3D" id="3.10.620.30">
    <property type="match status" value="1"/>
</dbReference>
<feature type="domain" description="Transglutaminase-like" evidence="1">
    <location>
        <begin position="213"/>
        <end position="269"/>
    </location>
</feature>
<evidence type="ECO:0000313" key="3">
    <source>
        <dbReference type="Proteomes" id="UP000557217"/>
    </source>
</evidence>
<dbReference type="InterPro" id="IPR032485">
    <property type="entry name" value="LRP1-like_beta_prop"/>
</dbReference>
<reference evidence="2 3" key="1">
    <citation type="submission" date="2020-08" db="EMBL/GenBank/DDBJ databases">
        <title>Genomic Encyclopedia of Type Strains, Phase IV (KMG-IV): sequencing the most valuable type-strain genomes for metagenomic binning, comparative biology and taxonomic classification.</title>
        <authorList>
            <person name="Goeker M."/>
        </authorList>
    </citation>
    <scope>NUCLEOTIDE SEQUENCE [LARGE SCALE GENOMIC DNA]</scope>
    <source>
        <strain evidence="2 3">DSM 10633</strain>
    </source>
</reference>
<name>A0A840PSH5_URETH</name>
<dbReference type="Proteomes" id="UP000557217">
    <property type="component" value="Unassembled WGS sequence"/>
</dbReference>
<comment type="caution">
    <text evidence="2">The sequence shown here is derived from an EMBL/GenBank/DDBJ whole genome shotgun (WGS) entry which is preliminary data.</text>
</comment>
<organism evidence="2 3">
    <name type="scientific">Ureibacillus thermosphaericus</name>
    <dbReference type="NCBI Taxonomy" id="51173"/>
    <lineage>
        <taxon>Bacteria</taxon>
        <taxon>Bacillati</taxon>
        <taxon>Bacillota</taxon>
        <taxon>Bacilli</taxon>
        <taxon>Bacillales</taxon>
        <taxon>Caryophanaceae</taxon>
        <taxon>Ureibacillus</taxon>
    </lineage>
</organism>
<dbReference type="GO" id="GO:0008233">
    <property type="term" value="F:peptidase activity"/>
    <property type="evidence" value="ECO:0007669"/>
    <property type="project" value="UniProtKB-KW"/>
</dbReference>
<dbReference type="GO" id="GO:0005737">
    <property type="term" value="C:cytoplasm"/>
    <property type="evidence" value="ECO:0007669"/>
    <property type="project" value="TreeGrafter"/>
</dbReference>
<dbReference type="GO" id="GO:0006508">
    <property type="term" value="P:proteolysis"/>
    <property type="evidence" value="ECO:0007669"/>
    <property type="project" value="UniProtKB-KW"/>
</dbReference>
<dbReference type="InterPro" id="IPR038765">
    <property type="entry name" value="Papain-like_cys_pep_sf"/>
</dbReference>
<dbReference type="SUPFAM" id="SSF63825">
    <property type="entry name" value="YWTD domain"/>
    <property type="match status" value="1"/>
</dbReference>
<keyword evidence="2" id="KW-0645">Protease</keyword>
<keyword evidence="2" id="KW-0378">Hydrolase</keyword>
<proteinExistence type="predicted"/>
<dbReference type="Pfam" id="PF01841">
    <property type="entry name" value="Transglut_core"/>
    <property type="match status" value="1"/>
</dbReference>
<dbReference type="PANTHER" id="PTHR46333:SF2">
    <property type="entry name" value="CYTOKINESIS PROTEIN 3"/>
    <property type="match status" value="1"/>
</dbReference>
<dbReference type="EMBL" id="JACHGZ010000020">
    <property type="protein sequence ID" value="MBB5149419.1"/>
    <property type="molecule type" value="Genomic_DNA"/>
</dbReference>
<protein>
    <submittedName>
        <fullName evidence="2">Transglutaminase-like putative cysteine protease</fullName>
    </submittedName>
</protein>
<dbReference type="Pfam" id="PF16472">
    <property type="entry name" value="DUF5050"/>
    <property type="match status" value="1"/>
</dbReference>
<dbReference type="SMART" id="SM00460">
    <property type="entry name" value="TGc"/>
    <property type="match status" value="1"/>
</dbReference>
<gene>
    <name evidence="2" type="ORF">HNR36_001809</name>
</gene>
<dbReference type="InterPro" id="IPR002931">
    <property type="entry name" value="Transglutaminase-like"/>
</dbReference>
<accession>A0A840PSH5</accession>
<dbReference type="InterPro" id="IPR052557">
    <property type="entry name" value="CAP/Cytokinesis_protein"/>
</dbReference>
<dbReference type="SUPFAM" id="SSF54001">
    <property type="entry name" value="Cysteine proteinases"/>
    <property type="match status" value="1"/>
</dbReference>
<evidence type="ECO:0000313" key="2">
    <source>
        <dbReference type="EMBL" id="MBB5149419.1"/>
    </source>
</evidence>
<sequence length="421" mass="48572">MLKRLIILVILLVMIKPAYDLSKQIWDEIVNWLDINSAITTMENINISEIGKTAKETIYETASTISALQATVHLPEKVQSVEELADAFFYHFSHWETNFEIHYVGSTSDIEHIIQQAVEEASNRDHYILGHLSDRKIEYEYGKYKAKIKVQQQYLTNAVHEQYVDERIAAILASVDVNSMSDFEKVKFVNDYIVKNTVYSTDTSLSPHSACAVLKENKGVCQGYALLALKMLRDLGIETLYVVGEVHTGPHAWNLVKVDGEWYHLDTTWNDPVPDRGNAVRYQYFLLDDATMKLDHRWNEADYPKAISKKYTVMSKIDHAYEKDGYIYYSNIADDHRLYRLNLSTGENKRLTKSRAQYIVGLGEWIFFSNYSKGAYLARIRTDGSDESIIYREKVSDLLVEDGYLIFATDEGLKKMEIRNF</sequence>
<keyword evidence="3" id="KW-1185">Reference proteome</keyword>